<proteinExistence type="predicted"/>
<dbReference type="AlphaFoldDB" id="A0AA39VMR4"/>
<feature type="region of interest" description="Disordered" evidence="1">
    <location>
        <begin position="180"/>
        <end position="207"/>
    </location>
</feature>
<dbReference type="Pfam" id="PF14223">
    <property type="entry name" value="Retrotran_gag_2"/>
    <property type="match status" value="1"/>
</dbReference>
<keyword evidence="3" id="KW-1185">Reference proteome</keyword>
<sequence>MHLKGMLTNITKGAQSITEYMQHAKSIADELAMLDTPENSEDLTVKILNGLGDEFKDISSVVRARDFAISFEELHEKLLNSEALLKQESIRIQQLPITANFATKLHQPNQNRNNSRNYAQHTARSGSTAAGQNFRTQTPQNSPNSAHGSGPRPYHGFCQLCSEQGHTAKRCTTFNISPAIAQPQSTQSRPQWQPRAHYAAPHSTTPE</sequence>
<accession>A0AA39VMR4</accession>
<evidence type="ECO:0000313" key="2">
    <source>
        <dbReference type="EMBL" id="KAK0583603.1"/>
    </source>
</evidence>
<gene>
    <name evidence="2" type="ORF">LWI29_000031</name>
</gene>
<dbReference type="PANTHER" id="PTHR47481">
    <property type="match status" value="1"/>
</dbReference>
<organism evidence="2 3">
    <name type="scientific">Acer saccharum</name>
    <name type="common">Sugar maple</name>
    <dbReference type="NCBI Taxonomy" id="4024"/>
    <lineage>
        <taxon>Eukaryota</taxon>
        <taxon>Viridiplantae</taxon>
        <taxon>Streptophyta</taxon>
        <taxon>Embryophyta</taxon>
        <taxon>Tracheophyta</taxon>
        <taxon>Spermatophyta</taxon>
        <taxon>Magnoliopsida</taxon>
        <taxon>eudicotyledons</taxon>
        <taxon>Gunneridae</taxon>
        <taxon>Pentapetalae</taxon>
        <taxon>rosids</taxon>
        <taxon>malvids</taxon>
        <taxon>Sapindales</taxon>
        <taxon>Sapindaceae</taxon>
        <taxon>Hippocastanoideae</taxon>
        <taxon>Acereae</taxon>
        <taxon>Acer</taxon>
    </lineage>
</organism>
<evidence type="ECO:0000313" key="3">
    <source>
        <dbReference type="Proteomes" id="UP001168877"/>
    </source>
</evidence>
<feature type="compositionally biased region" description="Polar residues" evidence="1">
    <location>
        <begin position="180"/>
        <end position="191"/>
    </location>
</feature>
<dbReference type="Proteomes" id="UP001168877">
    <property type="component" value="Unassembled WGS sequence"/>
</dbReference>
<feature type="compositionally biased region" description="Polar residues" evidence="1">
    <location>
        <begin position="104"/>
        <end position="147"/>
    </location>
</feature>
<comment type="caution">
    <text evidence="2">The sequence shown here is derived from an EMBL/GenBank/DDBJ whole genome shotgun (WGS) entry which is preliminary data.</text>
</comment>
<protein>
    <submittedName>
        <fullName evidence="2">Uncharacterized protein</fullName>
    </submittedName>
</protein>
<name>A0AA39VMR4_ACESA</name>
<feature type="region of interest" description="Disordered" evidence="1">
    <location>
        <begin position="104"/>
        <end position="151"/>
    </location>
</feature>
<evidence type="ECO:0000256" key="1">
    <source>
        <dbReference type="SAM" id="MobiDB-lite"/>
    </source>
</evidence>
<reference evidence="2" key="1">
    <citation type="journal article" date="2022" name="Plant J.">
        <title>Strategies of tolerance reflected in two North American maple genomes.</title>
        <authorList>
            <person name="McEvoy S.L."/>
            <person name="Sezen U.U."/>
            <person name="Trouern-Trend A."/>
            <person name="McMahon S.M."/>
            <person name="Schaberg P.G."/>
            <person name="Yang J."/>
            <person name="Wegrzyn J.L."/>
            <person name="Swenson N.G."/>
        </authorList>
    </citation>
    <scope>NUCLEOTIDE SEQUENCE</scope>
    <source>
        <strain evidence="2">NS2018</strain>
    </source>
</reference>
<dbReference type="EMBL" id="JAUESC010000383">
    <property type="protein sequence ID" value="KAK0583603.1"/>
    <property type="molecule type" value="Genomic_DNA"/>
</dbReference>
<dbReference type="PANTHER" id="PTHR47481:SF22">
    <property type="entry name" value="RETROTRANSPOSON GAG DOMAIN-CONTAINING PROTEIN"/>
    <property type="match status" value="1"/>
</dbReference>
<reference evidence="2" key="2">
    <citation type="submission" date="2023-06" db="EMBL/GenBank/DDBJ databases">
        <authorList>
            <person name="Swenson N.G."/>
            <person name="Wegrzyn J.L."/>
            <person name="Mcevoy S.L."/>
        </authorList>
    </citation>
    <scope>NUCLEOTIDE SEQUENCE</scope>
    <source>
        <strain evidence="2">NS2018</strain>
        <tissue evidence="2">Leaf</tissue>
    </source>
</reference>